<protein>
    <recommendedName>
        <fullName evidence="7">Large ribosomal subunit protein mL54</fullName>
    </recommendedName>
</protein>
<accession>A0AAD4KL52</accession>
<feature type="compositionally biased region" description="Low complexity" evidence="8">
    <location>
        <begin position="102"/>
        <end position="112"/>
    </location>
</feature>
<dbReference type="RefSeq" id="XP_046069747.1">
    <property type="nucleotide sequence ID" value="XM_046211666.1"/>
</dbReference>
<sequence length="253" mass="27396">MICQRCRTHILSRIQFQQHTLRSPSSCGSTSFLKIQPRFVSTDSPRTPAMPPPPTPRQPGVGSVTVPSAISSSTPGVSQPLSTPTDGVSKPATSVNDNKGPAEAAAASAAAARQQPSSCPPGTPMTGLDYIKNKPGIVALEDHDYPEWLWTLIDDGSKKKKEAGGVDPSTLNKKLRKRYDKKMAALAASRPRKIPVHEQSLDITPAEHNSEQNSSRDTLIEAVASLQKREEITKSARESRRKGIREANFLRGL</sequence>
<name>A0AAD4KL52_9EURO</name>
<dbReference type="GO" id="GO:0005762">
    <property type="term" value="C:mitochondrial large ribosomal subunit"/>
    <property type="evidence" value="ECO:0007669"/>
    <property type="project" value="TreeGrafter"/>
</dbReference>
<evidence type="ECO:0000256" key="3">
    <source>
        <dbReference type="ARBA" id="ARBA00022980"/>
    </source>
</evidence>
<gene>
    <name evidence="9" type="ORF">BGW36DRAFT_301116</name>
</gene>
<evidence type="ECO:0000256" key="2">
    <source>
        <dbReference type="ARBA" id="ARBA00022946"/>
    </source>
</evidence>
<feature type="region of interest" description="Disordered" evidence="8">
    <location>
        <begin position="185"/>
        <end position="218"/>
    </location>
</feature>
<dbReference type="Pfam" id="PF08561">
    <property type="entry name" value="Ribosomal_L37"/>
    <property type="match status" value="1"/>
</dbReference>
<feature type="region of interest" description="Disordered" evidence="8">
    <location>
        <begin position="231"/>
        <end position="253"/>
    </location>
</feature>
<organism evidence="9 10">
    <name type="scientific">Talaromyces proteolyticus</name>
    <dbReference type="NCBI Taxonomy" id="1131652"/>
    <lineage>
        <taxon>Eukaryota</taxon>
        <taxon>Fungi</taxon>
        <taxon>Dikarya</taxon>
        <taxon>Ascomycota</taxon>
        <taxon>Pezizomycotina</taxon>
        <taxon>Eurotiomycetes</taxon>
        <taxon>Eurotiomycetidae</taxon>
        <taxon>Eurotiales</taxon>
        <taxon>Trichocomaceae</taxon>
        <taxon>Talaromyces</taxon>
        <taxon>Talaromyces sect. Bacilispori</taxon>
    </lineage>
</organism>
<proteinExistence type="inferred from homology"/>
<keyword evidence="3 9" id="KW-0689">Ribosomal protein</keyword>
<keyword evidence="2" id="KW-0809">Transit peptide</keyword>
<evidence type="ECO:0000256" key="1">
    <source>
        <dbReference type="ARBA" id="ARBA00004173"/>
    </source>
</evidence>
<feature type="compositionally biased region" description="Pro residues" evidence="8">
    <location>
        <begin position="48"/>
        <end position="57"/>
    </location>
</feature>
<comment type="subcellular location">
    <subcellularLocation>
        <location evidence="1">Mitochondrion</location>
    </subcellularLocation>
</comment>
<comment type="similarity">
    <text evidence="6">Belongs to the mitochondrion-specific ribosomal protein mL54 family.</text>
</comment>
<dbReference type="Proteomes" id="UP001201262">
    <property type="component" value="Unassembled WGS sequence"/>
</dbReference>
<dbReference type="InterPro" id="IPR013870">
    <property type="entry name" value="Ribosomal_mL54"/>
</dbReference>
<keyword evidence="4" id="KW-0496">Mitochondrion</keyword>
<comment type="caution">
    <text evidence="9">The sequence shown here is derived from an EMBL/GenBank/DDBJ whole genome shotgun (WGS) entry which is preliminary data.</text>
</comment>
<dbReference type="GO" id="GO:0003735">
    <property type="term" value="F:structural constituent of ribosome"/>
    <property type="evidence" value="ECO:0007669"/>
    <property type="project" value="TreeGrafter"/>
</dbReference>
<dbReference type="GeneID" id="70241953"/>
<evidence type="ECO:0000313" key="10">
    <source>
        <dbReference type="Proteomes" id="UP001201262"/>
    </source>
</evidence>
<evidence type="ECO:0000256" key="5">
    <source>
        <dbReference type="ARBA" id="ARBA00023274"/>
    </source>
</evidence>
<dbReference type="PANTHER" id="PTHR28595">
    <property type="entry name" value="39S RIBOSOMAL PROTEIN L54, MITOCHONDRIAL"/>
    <property type="match status" value="1"/>
</dbReference>
<feature type="compositionally biased region" description="Polar residues" evidence="8">
    <location>
        <begin position="65"/>
        <end position="97"/>
    </location>
</feature>
<evidence type="ECO:0000313" key="9">
    <source>
        <dbReference type="EMBL" id="KAH8694077.1"/>
    </source>
</evidence>
<evidence type="ECO:0000256" key="6">
    <source>
        <dbReference type="ARBA" id="ARBA00033752"/>
    </source>
</evidence>
<keyword evidence="10" id="KW-1185">Reference proteome</keyword>
<keyword evidence="5" id="KW-0687">Ribonucleoprotein</keyword>
<reference evidence="9" key="1">
    <citation type="submission" date="2021-12" db="EMBL/GenBank/DDBJ databases">
        <title>Convergent genome expansion in fungi linked to evolution of root-endophyte symbiosis.</title>
        <authorList>
            <consortium name="DOE Joint Genome Institute"/>
            <person name="Ke Y.-H."/>
            <person name="Bonito G."/>
            <person name="Liao H.-L."/>
            <person name="Looney B."/>
            <person name="Rojas-Flechas A."/>
            <person name="Nash J."/>
            <person name="Hameed K."/>
            <person name="Schadt C."/>
            <person name="Martin F."/>
            <person name="Crous P.W."/>
            <person name="Miettinen O."/>
            <person name="Magnuson J.K."/>
            <person name="Labbe J."/>
            <person name="Jacobson D."/>
            <person name="Doktycz M.J."/>
            <person name="Veneault-Fourrey C."/>
            <person name="Kuo A."/>
            <person name="Mondo S."/>
            <person name="Calhoun S."/>
            <person name="Riley R."/>
            <person name="Ohm R."/>
            <person name="LaButti K."/>
            <person name="Andreopoulos B."/>
            <person name="Pangilinan J."/>
            <person name="Nolan M."/>
            <person name="Tritt A."/>
            <person name="Clum A."/>
            <person name="Lipzen A."/>
            <person name="Daum C."/>
            <person name="Barry K."/>
            <person name="Grigoriev I.V."/>
            <person name="Vilgalys R."/>
        </authorList>
    </citation>
    <scope>NUCLEOTIDE SEQUENCE</scope>
    <source>
        <strain evidence="9">PMI_201</strain>
    </source>
</reference>
<dbReference type="PANTHER" id="PTHR28595:SF1">
    <property type="entry name" value="LARGE RIBOSOMAL SUBUNIT PROTEIN ML54"/>
    <property type="match status" value="1"/>
</dbReference>
<evidence type="ECO:0000256" key="8">
    <source>
        <dbReference type="SAM" id="MobiDB-lite"/>
    </source>
</evidence>
<feature type="region of interest" description="Disordered" evidence="8">
    <location>
        <begin position="41"/>
        <end position="122"/>
    </location>
</feature>
<evidence type="ECO:0000256" key="7">
    <source>
        <dbReference type="ARBA" id="ARBA00035179"/>
    </source>
</evidence>
<dbReference type="AlphaFoldDB" id="A0AAD4KL52"/>
<evidence type="ECO:0000256" key="4">
    <source>
        <dbReference type="ARBA" id="ARBA00023128"/>
    </source>
</evidence>
<dbReference type="EMBL" id="JAJTJA010000009">
    <property type="protein sequence ID" value="KAH8694077.1"/>
    <property type="molecule type" value="Genomic_DNA"/>
</dbReference>